<keyword evidence="4" id="KW-1185">Reference proteome</keyword>
<dbReference type="GO" id="GO:0004143">
    <property type="term" value="F:ATP-dependent diacylglycerol kinase activity"/>
    <property type="evidence" value="ECO:0007669"/>
    <property type="project" value="InterPro"/>
</dbReference>
<feature type="transmembrane region" description="Helical" evidence="2">
    <location>
        <begin position="148"/>
        <end position="166"/>
    </location>
</feature>
<evidence type="ECO:0000313" key="4">
    <source>
        <dbReference type="Proteomes" id="UP000230002"/>
    </source>
</evidence>
<comment type="caution">
    <text evidence="3">The sequence shown here is derived from an EMBL/GenBank/DDBJ whole genome shotgun (WGS) entry which is preliminary data.</text>
</comment>
<name>A0A2G8S775_9APHY</name>
<dbReference type="InterPro" id="IPR037997">
    <property type="entry name" value="Dgk1-like"/>
</dbReference>
<feature type="transmembrane region" description="Helical" evidence="2">
    <location>
        <begin position="196"/>
        <end position="225"/>
    </location>
</feature>
<accession>A0A2G8S775</accession>
<dbReference type="Proteomes" id="UP000230002">
    <property type="component" value="Unassembled WGS sequence"/>
</dbReference>
<dbReference type="GO" id="GO:0005789">
    <property type="term" value="C:endoplasmic reticulum membrane"/>
    <property type="evidence" value="ECO:0007669"/>
    <property type="project" value="TreeGrafter"/>
</dbReference>
<dbReference type="PANTHER" id="PTHR31303">
    <property type="entry name" value="CTP-DEPENDENT DIACYLGLYCEROL KINASE 1"/>
    <property type="match status" value="1"/>
</dbReference>
<dbReference type="EMBL" id="AYKW01000023">
    <property type="protein sequence ID" value="PIL29398.1"/>
    <property type="molecule type" value="Genomic_DNA"/>
</dbReference>
<sequence length="390" mass="42059">MTLPANDAFTLGLPHDPARIGLRSSSKIPFVSGSKPRSPSAASRRSVPPRQMSVDLPDSPSHRDSRSPPPHPNSPPHSSNRPLNGAAIRHRKKPRTTSAISSSQLLANRTTQKSPRPPVDWEIPRKTLHSSIGFLTLYLYASNGNPRAVVYVLTLALAVIVPADILRFSSERFESLYERALGFLMRESEKKAINGVVWYIIGVIFVLSVYPLDIATVSILILSWADTAASTIGRLWGAYTPPLPRSLPLIPYVPFFRLPLAPRKSFAGFLAGSITGAAIAVGFWGFFYPVRDAQLLIQFPSTDTLAAAYNVLPDAAAVAVKQGVRWMQNLAIPVGKWAGLTLLGVVSGLISGTAEALDLGSIDDNLTLPIISGGCIWAFFKAVEYIGGSA</sequence>
<keyword evidence="2" id="KW-0472">Membrane</keyword>
<evidence type="ECO:0000256" key="1">
    <source>
        <dbReference type="SAM" id="MobiDB-lite"/>
    </source>
</evidence>
<evidence type="ECO:0000313" key="3">
    <source>
        <dbReference type="EMBL" id="PIL29398.1"/>
    </source>
</evidence>
<evidence type="ECO:0000256" key="2">
    <source>
        <dbReference type="SAM" id="Phobius"/>
    </source>
</evidence>
<keyword evidence="2" id="KW-1133">Transmembrane helix</keyword>
<dbReference type="OrthoDB" id="5673at2759"/>
<feature type="region of interest" description="Disordered" evidence="1">
    <location>
        <begin position="1"/>
        <end position="122"/>
    </location>
</feature>
<dbReference type="STRING" id="1077348.A0A2G8S775"/>
<reference evidence="3 4" key="1">
    <citation type="journal article" date="2015" name="Sci. Rep.">
        <title>Chromosome-level genome map provides insights into diverse defense mechanisms in the medicinal fungus Ganoderma sinense.</title>
        <authorList>
            <person name="Zhu Y."/>
            <person name="Xu J."/>
            <person name="Sun C."/>
            <person name="Zhou S."/>
            <person name="Xu H."/>
            <person name="Nelson D.R."/>
            <person name="Qian J."/>
            <person name="Song J."/>
            <person name="Luo H."/>
            <person name="Xiang L."/>
            <person name="Li Y."/>
            <person name="Xu Z."/>
            <person name="Ji A."/>
            <person name="Wang L."/>
            <person name="Lu S."/>
            <person name="Hayward A."/>
            <person name="Sun W."/>
            <person name="Li X."/>
            <person name="Schwartz D.C."/>
            <person name="Wang Y."/>
            <person name="Chen S."/>
        </authorList>
    </citation>
    <scope>NUCLEOTIDE SEQUENCE [LARGE SCALE GENOMIC DNA]</scope>
    <source>
        <strain evidence="3 4">ZZ0214-1</strain>
    </source>
</reference>
<organism evidence="3 4">
    <name type="scientific">Ganoderma sinense ZZ0214-1</name>
    <dbReference type="NCBI Taxonomy" id="1077348"/>
    <lineage>
        <taxon>Eukaryota</taxon>
        <taxon>Fungi</taxon>
        <taxon>Dikarya</taxon>
        <taxon>Basidiomycota</taxon>
        <taxon>Agaricomycotina</taxon>
        <taxon>Agaricomycetes</taxon>
        <taxon>Polyporales</taxon>
        <taxon>Polyporaceae</taxon>
        <taxon>Ganoderma</taxon>
    </lineage>
</organism>
<dbReference type="PANTHER" id="PTHR31303:SF1">
    <property type="entry name" value="CTP-DEPENDENT DIACYLGLYCEROL KINASE 1"/>
    <property type="match status" value="1"/>
</dbReference>
<protein>
    <submittedName>
        <fullName evidence="3">Uncharacterized protein</fullName>
    </submittedName>
</protein>
<feature type="compositionally biased region" description="Polar residues" evidence="1">
    <location>
        <begin position="96"/>
        <end position="114"/>
    </location>
</feature>
<gene>
    <name evidence="3" type="ORF">GSI_09450</name>
</gene>
<dbReference type="GO" id="GO:0006654">
    <property type="term" value="P:phosphatidic acid biosynthetic process"/>
    <property type="evidence" value="ECO:0007669"/>
    <property type="project" value="TreeGrafter"/>
</dbReference>
<dbReference type="AlphaFoldDB" id="A0A2G8S775"/>
<feature type="compositionally biased region" description="Low complexity" evidence="1">
    <location>
        <begin position="36"/>
        <end position="59"/>
    </location>
</feature>
<proteinExistence type="predicted"/>
<feature type="transmembrane region" description="Helical" evidence="2">
    <location>
        <begin position="266"/>
        <end position="288"/>
    </location>
</feature>
<keyword evidence="2" id="KW-0812">Transmembrane</keyword>